<evidence type="ECO:0000256" key="2">
    <source>
        <dbReference type="ARBA" id="ARBA00022723"/>
    </source>
</evidence>
<feature type="region of interest" description="Disordered" evidence="10">
    <location>
        <begin position="136"/>
        <end position="159"/>
    </location>
</feature>
<dbReference type="CDD" id="cd00305">
    <property type="entry name" value="Cu-Zn_Superoxide_Dismutase"/>
    <property type="match status" value="1"/>
</dbReference>
<evidence type="ECO:0000313" key="12">
    <source>
        <dbReference type="EMBL" id="CAD8858276.1"/>
    </source>
</evidence>
<evidence type="ECO:0000256" key="6">
    <source>
        <dbReference type="ARBA" id="ARBA00023008"/>
    </source>
</evidence>
<evidence type="ECO:0000256" key="8">
    <source>
        <dbReference type="ARBA" id="ARBA00049204"/>
    </source>
</evidence>
<dbReference type="GO" id="GO:0005507">
    <property type="term" value="F:copper ion binding"/>
    <property type="evidence" value="ECO:0007669"/>
    <property type="project" value="InterPro"/>
</dbReference>
<keyword evidence="4" id="KW-0049">Antioxidant</keyword>
<comment type="catalytic activity">
    <reaction evidence="8 9">
        <text>2 superoxide + 2 H(+) = H2O2 + O2</text>
        <dbReference type="Rhea" id="RHEA:20696"/>
        <dbReference type="ChEBI" id="CHEBI:15378"/>
        <dbReference type="ChEBI" id="CHEBI:15379"/>
        <dbReference type="ChEBI" id="CHEBI:16240"/>
        <dbReference type="ChEBI" id="CHEBI:18421"/>
        <dbReference type="EC" id="1.15.1.1"/>
    </reaction>
</comment>
<evidence type="ECO:0000256" key="10">
    <source>
        <dbReference type="SAM" id="MobiDB-lite"/>
    </source>
</evidence>
<comment type="similarity">
    <text evidence="1 9">Belongs to the Cu-Zn superoxide dismutase family.</text>
</comment>
<evidence type="ECO:0000256" key="7">
    <source>
        <dbReference type="ARBA" id="ARBA00023157"/>
    </source>
</evidence>
<comment type="function">
    <text evidence="9">Destroys radicals which are normally produced within the cells and which are toxic to biological systems.</text>
</comment>
<dbReference type="Gene3D" id="2.60.40.200">
    <property type="entry name" value="Superoxide dismutase, copper/zinc binding domain"/>
    <property type="match status" value="1"/>
</dbReference>
<protein>
    <recommendedName>
        <fullName evidence="9">Superoxide dismutase [Cu-Zn]</fullName>
        <ecNumber evidence="9">1.15.1.1</ecNumber>
    </recommendedName>
</protein>
<dbReference type="PRINTS" id="PR00068">
    <property type="entry name" value="CUZNDISMTASE"/>
</dbReference>
<dbReference type="GO" id="GO:0009507">
    <property type="term" value="C:chloroplast"/>
    <property type="evidence" value="ECO:0007669"/>
    <property type="project" value="UniProtKB-ARBA"/>
</dbReference>
<dbReference type="PANTHER" id="PTHR10003">
    <property type="entry name" value="SUPEROXIDE DISMUTASE CU-ZN -RELATED"/>
    <property type="match status" value="1"/>
</dbReference>
<dbReference type="SUPFAM" id="SSF49329">
    <property type="entry name" value="Cu,Zn superoxide dismutase-like"/>
    <property type="match status" value="1"/>
</dbReference>
<keyword evidence="3 9" id="KW-0862">Zinc</keyword>
<evidence type="ECO:0000256" key="1">
    <source>
        <dbReference type="ARBA" id="ARBA00010457"/>
    </source>
</evidence>
<gene>
    <name evidence="12" type="ORF">NSCI0253_LOCUS32629</name>
</gene>
<keyword evidence="2 9" id="KW-0479">Metal-binding</keyword>
<evidence type="ECO:0000256" key="3">
    <source>
        <dbReference type="ARBA" id="ARBA00022833"/>
    </source>
</evidence>
<dbReference type="InterPro" id="IPR001424">
    <property type="entry name" value="SOD_Cu_Zn_dom"/>
</dbReference>
<dbReference type="EMBL" id="HBFQ01045871">
    <property type="protein sequence ID" value="CAD8858276.1"/>
    <property type="molecule type" value="Transcribed_RNA"/>
</dbReference>
<evidence type="ECO:0000256" key="9">
    <source>
        <dbReference type="RuleBase" id="RU000393"/>
    </source>
</evidence>
<keyword evidence="6 9" id="KW-0186">Copper</keyword>
<organism evidence="12">
    <name type="scientific">Noctiluca scintillans</name>
    <name type="common">Sea sparkle</name>
    <name type="synonym">Red tide dinoflagellate</name>
    <dbReference type="NCBI Taxonomy" id="2966"/>
    <lineage>
        <taxon>Eukaryota</taxon>
        <taxon>Sar</taxon>
        <taxon>Alveolata</taxon>
        <taxon>Dinophyceae</taxon>
        <taxon>Noctilucales</taxon>
        <taxon>Noctilucaceae</taxon>
        <taxon>Noctiluca</taxon>
    </lineage>
</organism>
<evidence type="ECO:0000259" key="11">
    <source>
        <dbReference type="Pfam" id="PF00080"/>
    </source>
</evidence>
<comment type="cofactor">
    <cofactor evidence="9">
        <name>Cu cation</name>
        <dbReference type="ChEBI" id="CHEBI:23378"/>
    </cofactor>
    <text evidence="9">Binds 1 copper ion per subunit.</text>
</comment>
<comment type="cofactor">
    <cofactor evidence="9">
        <name>Zn(2+)</name>
        <dbReference type="ChEBI" id="CHEBI:29105"/>
    </cofactor>
    <text evidence="9">Binds 1 zinc ion per subunit.</text>
</comment>
<dbReference type="InterPro" id="IPR024134">
    <property type="entry name" value="SOD_Cu/Zn_/chaperone"/>
</dbReference>
<dbReference type="GO" id="GO:0004784">
    <property type="term" value="F:superoxide dismutase activity"/>
    <property type="evidence" value="ECO:0007669"/>
    <property type="project" value="UniProtKB-EC"/>
</dbReference>
<dbReference type="InterPro" id="IPR036423">
    <property type="entry name" value="SOD-like_Cu/Zn_dom_sf"/>
</dbReference>
<evidence type="ECO:0000256" key="5">
    <source>
        <dbReference type="ARBA" id="ARBA00023002"/>
    </source>
</evidence>
<sequence>MSYPIKAVCEVSPAGKPCGGGEESGPICTGTIFLEQADPDTCRITYEVSGLTPGLHGFHVHEKADFSNGCASAGPHYNPHGKTHGGPEDEERHVGDLGNIVGGEDGVSKGEIIDRLIKLDGEFSVIGRSMMVHADPDDLGTGDNSEPGVNGKTSKTTGNAGARIACGEIKLVQ</sequence>
<name>A0A7S1FBQ4_NOCSC</name>
<dbReference type="FunFam" id="2.60.40.200:FF:000003">
    <property type="entry name" value="Superoxide dismutase [Cu-Zn], chloroplastic"/>
    <property type="match status" value="1"/>
</dbReference>
<evidence type="ECO:0000256" key="4">
    <source>
        <dbReference type="ARBA" id="ARBA00022862"/>
    </source>
</evidence>
<reference evidence="12" key="1">
    <citation type="submission" date="2021-01" db="EMBL/GenBank/DDBJ databases">
        <authorList>
            <person name="Corre E."/>
            <person name="Pelletier E."/>
            <person name="Niang G."/>
            <person name="Scheremetjew M."/>
            <person name="Finn R."/>
            <person name="Kale V."/>
            <person name="Holt S."/>
            <person name="Cochrane G."/>
            <person name="Meng A."/>
            <person name="Brown T."/>
            <person name="Cohen L."/>
        </authorList>
    </citation>
    <scope>NUCLEOTIDE SEQUENCE</scope>
</reference>
<dbReference type="Pfam" id="PF00080">
    <property type="entry name" value="Sod_Cu"/>
    <property type="match status" value="1"/>
</dbReference>
<keyword evidence="5 9" id="KW-0560">Oxidoreductase</keyword>
<keyword evidence="7" id="KW-1015">Disulfide bond</keyword>
<dbReference type="PROSITE" id="PS00332">
    <property type="entry name" value="SOD_CU_ZN_2"/>
    <property type="match status" value="1"/>
</dbReference>
<dbReference type="AlphaFoldDB" id="A0A7S1FBQ4"/>
<feature type="domain" description="Superoxide dismutase copper/zinc binding" evidence="11">
    <location>
        <begin position="29"/>
        <end position="169"/>
    </location>
</feature>
<accession>A0A7S1FBQ4</accession>
<dbReference type="EC" id="1.15.1.1" evidence="9"/>
<proteinExistence type="inferred from homology"/>
<dbReference type="InterPro" id="IPR018152">
    <property type="entry name" value="SOD_Cu/Zn_BS"/>
</dbReference>